<dbReference type="EMBL" id="SNRY01002611">
    <property type="protein sequence ID" value="KAA6324269.1"/>
    <property type="molecule type" value="Genomic_DNA"/>
</dbReference>
<reference evidence="1" key="1">
    <citation type="submission" date="2019-03" db="EMBL/GenBank/DDBJ databases">
        <title>Single cell metagenomics reveals metabolic interactions within the superorganism composed of flagellate Streblomastix strix and complex community of Bacteroidetes bacteria on its surface.</title>
        <authorList>
            <person name="Treitli S.C."/>
            <person name="Kolisko M."/>
            <person name="Husnik F."/>
            <person name="Keeling P."/>
            <person name="Hampl V."/>
        </authorList>
    </citation>
    <scope>NUCLEOTIDE SEQUENCE</scope>
    <source>
        <strain evidence="1">STM</strain>
    </source>
</reference>
<protein>
    <submittedName>
        <fullName evidence="1">Uncharacterized protein</fullName>
    </submittedName>
</protein>
<proteinExistence type="predicted"/>
<comment type="caution">
    <text evidence="1">The sequence shown here is derived from an EMBL/GenBank/DDBJ whole genome shotgun (WGS) entry which is preliminary data.</text>
</comment>
<dbReference type="AlphaFoldDB" id="A0A5J4QSU3"/>
<sequence>MGLFFITYFKDTAYSLIYIYCNSYEKTLISISFANIEKK</sequence>
<evidence type="ECO:0000313" key="1">
    <source>
        <dbReference type="EMBL" id="KAA6324269.1"/>
    </source>
</evidence>
<name>A0A5J4QSU3_9ZZZZ</name>
<organism evidence="1">
    <name type="scientific">termite gut metagenome</name>
    <dbReference type="NCBI Taxonomy" id="433724"/>
    <lineage>
        <taxon>unclassified sequences</taxon>
        <taxon>metagenomes</taxon>
        <taxon>organismal metagenomes</taxon>
    </lineage>
</organism>
<accession>A0A5J4QSU3</accession>
<gene>
    <name evidence="1" type="ORF">EZS27_026385</name>
</gene>